<proteinExistence type="predicted"/>
<organism evidence="1 2">
    <name type="scientific">Erwinia phage pEa_SNUABM_32</name>
    <dbReference type="NCBI Taxonomy" id="2869555"/>
    <lineage>
        <taxon>Viruses</taxon>
        <taxon>Duplodnaviria</taxon>
        <taxon>Heunggongvirae</taxon>
        <taxon>Uroviricota</taxon>
        <taxon>Caudoviricetes</taxon>
        <taxon>Alexandravirus</taxon>
        <taxon>Alexandravirus SNUABM32</taxon>
    </lineage>
</organism>
<protein>
    <submittedName>
        <fullName evidence="1">Uncharacterized protein</fullName>
    </submittedName>
</protein>
<name>A0AAE7XIW0_9CAUD</name>
<dbReference type="EMBL" id="MZ443774">
    <property type="protein sequence ID" value="QZE57051.1"/>
    <property type="molecule type" value="Genomic_DNA"/>
</dbReference>
<dbReference type="Proteomes" id="UP000827788">
    <property type="component" value="Segment"/>
</dbReference>
<gene>
    <name evidence="1" type="ORF">pEaSNUABM32_00178</name>
</gene>
<reference evidence="1 2" key="1">
    <citation type="submission" date="2021-06" db="EMBL/GenBank/DDBJ databases">
        <title>Complete genome sequence of Erwinia phage pEa_SNUABM_32.</title>
        <authorList>
            <person name="Kim S.G."/>
            <person name="Park S.C."/>
        </authorList>
    </citation>
    <scope>NUCLEOTIDE SEQUENCE [LARGE SCALE GENOMIC DNA]</scope>
</reference>
<evidence type="ECO:0000313" key="2">
    <source>
        <dbReference type="Proteomes" id="UP000827788"/>
    </source>
</evidence>
<keyword evidence="2" id="KW-1185">Reference proteome</keyword>
<sequence length="150" mass="16272">MAKITISLSAAVVGRSSLWNELAARKKAGKITQTQYNDCIKLLNSDPKKLKDLIAKGLSPAKAATSVIRSVSSVESTSGATGHGIRLYLQKRVQAKVITAAQMQNVLDWIEKHPMEFRQASKQYNSDGIGASRIFNRVNGKPLPPLPKSA</sequence>
<accession>A0AAE7XIW0</accession>
<evidence type="ECO:0000313" key="1">
    <source>
        <dbReference type="EMBL" id="QZE57051.1"/>
    </source>
</evidence>